<evidence type="ECO:0000313" key="1">
    <source>
        <dbReference type="EMBL" id="CAG8518375.1"/>
    </source>
</evidence>
<comment type="caution">
    <text evidence="1">The sequence shown here is derived from an EMBL/GenBank/DDBJ whole genome shotgun (WGS) entry which is preliminary data.</text>
</comment>
<keyword evidence="2" id="KW-1185">Reference proteome</keyword>
<proteinExistence type="predicted"/>
<gene>
    <name evidence="1" type="ORF">FCALED_LOCUS4565</name>
</gene>
<dbReference type="SUPFAM" id="SSF52047">
    <property type="entry name" value="RNI-like"/>
    <property type="match status" value="1"/>
</dbReference>
<dbReference type="InterPro" id="IPR032675">
    <property type="entry name" value="LRR_dom_sf"/>
</dbReference>
<organism evidence="1 2">
    <name type="scientific">Funneliformis caledonium</name>
    <dbReference type="NCBI Taxonomy" id="1117310"/>
    <lineage>
        <taxon>Eukaryota</taxon>
        <taxon>Fungi</taxon>
        <taxon>Fungi incertae sedis</taxon>
        <taxon>Mucoromycota</taxon>
        <taxon>Glomeromycotina</taxon>
        <taxon>Glomeromycetes</taxon>
        <taxon>Glomerales</taxon>
        <taxon>Glomeraceae</taxon>
        <taxon>Funneliformis</taxon>
    </lineage>
</organism>
<dbReference type="Proteomes" id="UP000789570">
    <property type="component" value="Unassembled WGS sequence"/>
</dbReference>
<sequence length="470" mass="55739">MPLLVLNEDVIIQIIKHLQDDKLNLYNCLFICRQWCRLTIPLLWKRPFSEISFNKRNRLLRTYITCLNEEEANTLIAHDLKIDTTVKPLFQYAEFLQEFNDYQIFQTIKSWKKEPELVHLIFKQMCLMFMRHSKNLRTFNINYNSDLPDSRIFTKVQPGITNLKSLQFKLGHFHPARYPNFIDLLKRLPTLCFKIEELYFSFGKDIDTSLLVNIIKTQRNLKVFTINKGGKYFGRIIPYLELYQANFLNTITFSLIDFTGFSLEGLMRCHNLKSLTMNFCNELTINHCQEFSNSTFQIEGLKLLDNKWEPNITITLIQIIGENSGESLKDLIIDDFTISTIQVLTDNFHNINYLSMNINLPVIHSHLFYWASKKHELKRLEIRTSKSKFTSLNDQLLEMFGEYLPPSLTHLTLNFKFTLKGLEIFFKSCKAPLKTLRIEETHMNDIEYPRLIQQYSTRYQNLKIYPIDRR</sequence>
<dbReference type="OrthoDB" id="2351154at2759"/>
<reference evidence="1" key="1">
    <citation type="submission" date="2021-06" db="EMBL/GenBank/DDBJ databases">
        <authorList>
            <person name="Kallberg Y."/>
            <person name="Tangrot J."/>
            <person name="Rosling A."/>
        </authorList>
    </citation>
    <scope>NUCLEOTIDE SEQUENCE</scope>
    <source>
        <strain evidence="1">UK204</strain>
    </source>
</reference>
<evidence type="ECO:0000313" key="2">
    <source>
        <dbReference type="Proteomes" id="UP000789570"/>
    </source>
</evidence>
<accession>A0A9N9F9S9</accession>
<dbReference type="Gene3D" id="3.80.10.10">
    <property type="entry name" value="Ribonuclease Inhibitor"/>
    <property type="match status" value="1"/>
</dbReference>
<protein>
    <submittedName>
        <fullName evidence="1">7982_t:CDS:1</fullName>
    </submittedName>
</protein>
<dbReference type="EMBL" id="CAJVPQ010000900">
    <property type="protein sequence ID" value="CAG8518375.1"/>
    <property type="molecule type" value="Genomic_DNA"/>
</dbReference>
<dbReference type="AlphaFoldDB" id="A0A9N9F9S9"/>
<name>A0A9N9F9S9_9GLOM</name>